<keyword evidence="5 9" id="KW-0560">Oxidoreductase</keyword>
<dbReference type="PANTHER" id="PTHR30525">
    <property type="entry name" value="1-DEOXY-D-XYLULOSE 5-PHOSPHATE REDUCTOISOMERASE"/>
    <property type="match status" value="1"/>
</dbReference>
<feature type="domain" description="1-deoxy-D-xylulose 5-phosphate reductoisomerase C-terminal" evidence="11">
    <location>
        <begin position="165"/>
        <end position="256"/>
    </location>
</feature>
<feature type="binding site" evidence="9">
    <location>
        <position position="239"/>
    </location>
    <ligand>
        <name>1-deoxy-D-xylulose 5-phosphate</name>
        <dbReference type="ChEBI" id="CHEBI:57792"/>
    </ligand>
</feature>
<feature type="binding site" evidence="9">
    <location>
        <position position="26"/>
    </location>
    <ligand>
        <name>NADPH</name>
        <dbReference type="ChEBI" id="CHEBI:57783"/>
    </ligand>
</feature>
<comment type="cofactor">
    <cofactor evidence="9">
        <name>Mg(2+)</name>
        <dbReference type="ChEBI" id="CHEBI:18420"/>
    </cofactor>
    <cofactor evidence="9">
        <name>Mn(2+)</name>
        <dbReference type="ChEBI" id="CHEBI:29035"/>
    </cofactor>
</comment>
<dbReference type="InterPro" id="IPR036291">
    <property type="entry name" value="NAD(P)-bd_dom_sf"/>
</dbReference>
<dbReference type="InterPro" id="IPR013512">
    <property type="entry name" value="DXP_reductoisomerase_N"/>
</dbReference>
<evidence type="ECO:0000259" key="10">
    <source>
        <dbReference type="Pfam" id="PF02670"/>
    </source>
</evidence>
<keyword evidence="3 9" id="KW-0479">Metal-binding</keyword>
<feature type="binding site" evidence="9">
    <location>
        <position position="226"/>
    </location>
    <ligand>
        <name>1-deoxy-D-xylulose 5-phosphate</name>
        <dbReference type="ChEBI" id="CHEBI:57792"/>
    </ligand>
</feature>
<feature type="binding site" evidence="9">
    <location>
        <position position="143"/>
    </location>
    <ligand>
        <name>NADPH</name>
        <dbReference type="ChEBI" id="CHEBI:57783"/>
    </ligand>
</feature>
<feature type="domain" description="DXP reductoisomerase C-terminal" evidence="12">
    <location>
        <begin position="288"/>
        <end position="404"/>
    </location>
</feature>
<feature type="binding site" evidence="9">
    <location>
        <position position="25"/>
    </location>
    <ligand>
        <name>NADPH</name>
        <dbReference type="ChEBI" id="CHEBI:57783"/>
    </ligand>
</feature>
<dbReference type="InterPro" id="IPR003821">
    <property type="entry name" value="DXP_reductoisomerase"/>
</dbReference>
<feature type="binding site" evidence="9">
    <location>
        <position position="248"/>
    </location>
    <ligand>
        <name>1-deoxy-D-xylulose 5-phosphate</name>
        <dbReference type="ChEBI" id="CHEBI:57792"/>
    </ligand>
</feature>
<comment type="pathway">
    <text evidence="1 9">Isoprenoid biosynthesis; isopentenyl diphosphate biosynthesis via DXP pathway; isopentenyl diphosphate from 1-deoxy-D-xylulose 5-phosphate: step 1/6.</text>
</comment>
<dbReference type="InterPro" id="IPR026877">
    <property type="entry name" value="DXPR_C"/>
</dbReference>
<dbReference type="PANTHER" id="PTHR30525:SF0">
    <property type="entry name" value="1-DEOXY-D-XYLULOSE 5-PHOSPHATE REDUCTOISOMERASE, CHLOROPLASTIC"/>
    <property type="match status" value="1"/>
</dbReference>
<dbReference type="EMBL" id="JASCSA010000007">
    <property type="protein sequence ID" value="MDI5884736.1"/>
    <property type="molecule type" value="Genomic_DNA"/>
</dbReference>
<comment type="caution">
    <text evidence="9">Lacks conserved residue(s) required for the propagation of feature annotation.</text>
</comment>
<feature type="binding site" evidence="9">
    <location>
        <position position="144"/>
    </location>
    <ligand>
        <name>1-deoxy-D-xylulose 5-phosphate</name>
        <dbReference type="ChEBI" id="CHEBI:57792"/>
    </ligand>
</feature>
<evidence type="ECO:0000256" key="8">
    <source>
        <dbReference type="ARBA" id="ARBA00048543"/>
    </source>
</evidence>
<evidence type="ECO:0000313" key="13">
    <source>
        <dbReference type="EMBL" id="MDI5884736.1"/>
    </source>
</evidence>
<feature type="binding site" evidence="9">
    <location>
        <position position="171"/>
    </location>
    <ligand>
        <name>1-deoxy-D-xylulose 5-phosphate</name>
        <dbReference type="ChEBI" id="CHEBI:57792"/>
    </ligand>
</feature>
<dbReference type="NCBIfam" id="NF003938">
    <property type="entry name" value="PRK05447.1-1"/>
    <property type="match status" value="1"/>
</dbReference>
<dbReference type="Gene3D" id="3.40.50.720">
    <property type="entry name" value="NAD(P)-binding Rossmann-like Domain"/>
    <property type="match status" value="1"/>
</dbReference>
<evidence type="ECO:0000256" key="2">
    <source>
        <dbReference type="ARBA" id="ARBA00006825"/>
    </source>
</evidence>
<proteinExistence type="inferred from homology"/>
<dbReference type="NCBIfam" id="TIGR00243">
    <property type="entry name" value="Dxr"/>
    <property type="match status" value="1"/>
</dbReference>
<dbReference type="HAMAP" id="MF_00183">
    <property type="entry name" value="DXP_reductoisom"/>
    <property type="match status" value="1"/>
</dbReference>
<dbReference type="EC" id="1.1.1.267" evidence="9"/>
<dbReference type="Pfam" id="PF13288">
    <property type="entry name" value="DXPR_C"/>
    <property type="match status" value="1"/>
</dbReference>
<evidence type="ECO:0000259" key="11">
    <source>
        <dbReference type="Pfam" id="PF08436"/>
    </source>
</evidence>
<feature type="binding site" evidence="9">
    <location>
        <position position="51"/>
    </location>
    <ligand>
        <name>NADPH</name>
        <dbReference type="ChEBI" id="CHEBI:57783"/>
    </ligand>
</feature>
<dbReference type="PIRSF" id="PIRSF006205">
    <property type="entry name" value="Dxp_reductismrs"/>
    <property type="match status" value="1"/>
</dbReference>
<keyword evidence="9" id="KW-0460">Magnesium</keyword>
<reference evidence="14" key="1">
    <citation type="submission" date="2023-07" db="EMBL/GenBank/DDBJ databases">
        <title>Genome-based characterization of strain KMM 296 and proposal for reclassification of Cobetia litoralis and Cobetia pacifica, and emended description of the species Cobetia amphilecti and Cobetia marina.</title>
        <authorList>
            <person name="Balabanova L."/>
            <person name="Nedashkovskaya O."/>
        </authorList>
    </citation>
    <scope>NUCLEOTIDE SEQUENCE [LARGE SCALE GENOMIC DNA]</scope>
    <source>
        <strain evidence="14">NRIC 0815</strain>
    </source>
</reference>
<feature type="binding site" evidence="9">
    <location>
        <position position="170"/>
    </location>
    <ligand>
        <name>1-deoxy-D-xylulose 5-phosphate</name>
        <dbReference type="ChEBI" id="CHEBI:57792"/>
    </ligand>
</feature>
<feature type="binding site" evidence="9">
    <location>
        <position position="169"/>
    </location>
    <ligand>
        <name>Mn(2+)</name>
        <dbReference type="ChEBI" id="CHEBI:29035"/>
    </ligand>
</feature>
<keyword evidence="6 9" id="KW-0464">Manganese</keyword>
<evidence type="ECO:0000259" key="12">
    <source>
        <dbReference type="Pfam" id="PF13288"/>
    </source>
</evidence>
<name>A0ABT6UQP6_9GAMM</name>
<feature type="binding site" evidence="9">
    <location>
        <position position="200"/>
    </location>
    <ligand>
        <name>1-deoxy-D-xylulose 5-phosphate</name>
        <dbReference type="ChEBI" id="CHEBI:57792"/>
    </ligand>
</feature>
<evidence type="ECO:0000256" key="5">
    <source>
        <dbReference type="ARBA" id="ARBA00023002"/>
    </source>
</evidence>
<feature type="binding site" evidence="9">
    <location>
        <position position="244"/>
    </location>
    <ligand>
        <name>1-deoxy-D-xylulose 5-phosphate</name>
        <dbReference type="ChEBI" id="CHEBI:57792"/>
    </ligand>
</feature>
<dbReference type="RefSeq" id="WP_284726890.1">
    <property type="nucleotide sequence ID" value="NZ_JASCSA010000007.1"/>
</dbReference>
<keyword evidence="4 9" id="KW-0521">NADP</keyword>
<comment type="caution">
    <text evidence="13">The sequence shown here is derived from an EMBL/GenBank/DDBJ whole genome shotgun (WGS) entry which is preliminary data.</text>
</comment>
<dbReference type="InterPro" id="IPR013644">
    <property type="entry name" value="DXP_reductoisomerase_C"/>
</dbReference>
<feature type="binding site" evidence="9">
    <location>
        <position position="27"/>
    </location>
    <ligand>
        <name>NADPH</name>
        <dbReference type="ChEBI" id="CHEBI:57783"/>
    </ligand>
</feature>
<dbReference type="Pfam" id="PF02670">
    <property type="entry name" value="DXP_reductoisom"/>
    <property type="match status" value="1"/>
</dbReference>
<dbReference type="Proteomes" id="UP001229025">
    <property type="component" value="Unassembled WGS sequence"/>
</dbReference>
<evidence type="ECO:0000313" key="14">
    <source>
        <dbReference type="Proteomes" id="UP001229025"/>
    </source>
</evidence>
<sequence>MSANVNHETPHEAPALQRITILGATGSIGSSTLDVIARHPERYRVHALSAATRHEALLELCLTHRPQVAVIATREAAAWLSDALKGVESYQGTPIEVRHGEQALVDISEAPEVDSVMAAIVGAAGLLPTLAAVRAGKRVLLANKEALVCAGQLFMDAVKQHGATLLPIDSEHNAIFQCLPAQHRDGLAPIGVEKLLLTASGGPFRDDAEWPAERLATVTPDEACAHPNWSMGRKISVDSATLMNKGLELIEACWLFACGPDDIQVVVHPQSVIHSMAAYSDGSVLAQMGNPDMRTPIAYALAWPERIDAGVEPLDLFQVARLDFRAADETRFPCLRLAREAIAAGGTWPAVMNAANEVAVAAFLEGRLAFDRIPAVVQAVMQARPPLAVDGLEVILAEDAAARELAAAELALAGP</sequence>
<accession>A0ABT6UQP6</accession>
<evidence type="ECO:0000256" key="6">
    <source>
        <dbReference type="ARBA" id="ARBA00023211"/>
    </source>
</evidence>
<dbReference type="Gene3D" id="1.10.1740.10">
    <property type="match status" value="1"/>
</dbReference>
<evidence type="ECO:0000256" key="1">
    <source>
        <dbReference type="ARBA" id="ARBA00005094"/>
    </source>
</evidence>
<comment type="similarity">
    <text evidence="2 9">Belongs to the DXR family.</text>
</comment>
<evidence type="ECO:0000256" key="7">
    <source>
        <dbReference type="ARBA" id="ARBA00023229"/>
    </source>
</evidence>
<evidence type="ECO:0000256" key="9">
    <source>
        <dbReference type="HAMAP-Rule" id="MF_00183"/>
    </source>
</evidence>
<gene>
    <name evidence="13" type="primary">ispC</name>
    <name evidence="9" type="synonym">dxr</name>
    <name evidence="13" type="ORF">QLT01_10255</name>
</gene>
<feature type="binding site" evidence="9">
    <location>
        <position position="145"/>
    </location>
    <ligand>
        <name>NADPH</name>
        <dbReference type="ChEBI" id="CHEBI:57783"/>
    </ligand>
</feature>
<dbReference type="InterPro" id="IPR036169">
    <property type="entry name" value="DXPR_C_sf"/>
</dbReference>
<dbReference type="NCBIfam" id="NF009114">
    <property type="entry name" value="PRK12464.1"/>
    <property type="match status" value="1"/>
</dbReference>
<dbReference type="SUPFAM" id="SSF69055">
    <property type="entry name" value="1-deoxy-D-xylulose-5-phosphate reductoisomerase, C-terminal domain"/>
    <property type="match status" value="1"/>
</dbReference>
<dbReference type="Pfam" id="PF08436">
    <property type="entry name" value="DXP_redisom_C"/>
    <property type="match status" value="1"/>
</dbReference>
<protein>
    <recommendedName>
        <fullName evidence="9">1-deoxy-D-xylulose 5-phosphate reductoisomerase</fullName>
        <shortName evidence="9">DXP reductoisomerase</shortName>
        <ecNumber evidence="9">1.1.1.267</ecNumber>
    </recommendedName>
    <alternativeName>
        <fullName evidence="9">1-deoxyxylulose-5-phosphate reductoisomerase</fullName>
    </alternativeName>
    <alternativeName>
        <fullName evidence="9">2-C-methyl-D-erythritol 4-phosphate synthase</fullName>
    </alternativeName>
</protein>
<evidence type="ECO:0000256" key="3">
    <source>
        <dbReference type="ARBA" id="ARBA00022723"/>
    </source>
</evidence>
<comment type="function">
    <text evidence="9">Catalyzes the NADPH-dependent rearrangement and reduction of 1-deoxy-D-xylulose-5-phosphate (DXP) to 2-C-methyl-D-erythritol 4-phosphate (MEP).</text>
</comment>
<feature type="binding site" evidence="9">
    <location>
        <position position="232"/>
    </location>
    <ligand>
        <name>NADPH</name>
        <dbReference type="ChEBI" id="CHEBI:57783"/>
    </ligand>
</feature>
<feature type="binding site" evidence="9">
    <location>
        <position position="28"/>
    </location>
    <ligand>
        <name>NADPH</name>
        <dbReference type="ChEBI" id="CHEBI:57783"/>
    </ligand>
</feature>
<dbReference type="SUPFAM" id="SSF51735">
    <property type="entry name" value="NAD(P)-binding Rossmann-fold domains"/>
    <property type="match status" value="1"/>
</dbReference>
<feature type="domain" description="1-deoxy-D-xylulose 5-phosphate reductoisomerase N-terminal" evidence="10">
    <location>
        <begin position="19"/>
        <end position="151"/>
    </location>
</feature>
<evidence type="ECO:0000256" key="4">
    <source>
        <dbReference type="ARBA" id="ARBA00022857"/>
    </source>
</evidence>
<feature type="binding site" evidence="9">
    <location>
        <position position="245"/>
    </location>
    <ligand>
        <name>1-deoxy-D-xylulose 5-phosphate</name>
        <dbReference type="ChEBI" id="CHEBI:57792"/>
    </ligand>
</feature>
<keyword evidence="14" id="KW-1185">Reference proteome</keyword>
<dbReference type="SUPFAM" id="SSF55347">
    <property type="entry name" value="Glyceraldehyde-3-phosphate dehydrogenase-like, C-terminal domain"/>
    <property type="match status" value="1"/>
</dbReference>
<comment type="catalytic activity">
    <reaction evidence="8">
        <text>2-C-methyl-D-erythritol 4-phosphate + NADP(+) = 1-deoxy-D-xylulose 5-phosphate + NADPH + H(+)</text>
        <dbReference type="Rhea" id="RHEA:13717"/>
        <dbReference type="ChEBI" id="CHEBI:15378"/>
        <dbReference type="ChEBI" id="CHEBI:57783"/>
        <dbReference type="ChEBI" id="CHEBI:57792"/>
        <dbReference type="ChEBI" id="CHEBI:58262"/>
        <dbReference type="ChEBI" id="CHEBI:58349"/>
        <dbReference type="EC" id="1.1.1.267"/>
    </reaction>
    <physiologicalReaction direction="right-to-left" evidence="8">
        <dbReference type="Rhea" id="RHEA:13719"/>
    </physiologicalReaction>
</comment>
<feature type="binding site" evidence="9">
    <location>
        <position position="171"/>
    </location>
    <ligand>
        <name>Mn(2+)</name>
        <dbReference type="ChEBI" id="CHEBI:29035"/>
    </ligand>
</feature>
<feature type="binding site" evidence="9">
    <location>
        <position position="248"/>
    </location>
    <ligand>
        <name>Mn(2+)</name>
        <dbReference type="ChEBI" id="CHEBI:29035"/>
    </ligand>
</feature>
<keyword evidence="7 9" id="KW-0414">Isoprene biosynthesis</keyword>
<dbReference type="GO" id="GO:0030604">
    <property type="term" value="F:1-deoxy-D-xylulose-5-phosphate reductoisomerase activity"/>
    <property type="evidence" value="ECO:0007669"/>
    <property type="project" value="UniProtKB-EC"/>
</dbReference>
<organism evidence="13 14">
    <name type="scientific">Cobetia amphilecti</name>
    <dbReference type="NCBI Taxonomy" id="1055104"/>
    <lineage>
        <taxon>Bacteria</taxon>
        <taxon>Pseudomonadati</taxon>
        <taxon>Pseudomonadota</taxon>
        <taxon>Gammaproteobacteria</taxon>
        <taxon>Oceanospirillales</taxon>
        <taxon>Halomonadaceae</taxon>
        <taxon>Cobetia</taxon>
    </lineage>
</organism>